<feature type="compositionally biased region" description="Basic and acidic residues" evidence="1">
    <location>
        <begin position="202"/>
        <end position="224"/>
    </location>
</feature>
<dbReference type="EMBL" id="QUSF01000004">
    <property type="protein sequence ID" value="RLW09910.1"/>
    <property type="molecule type" value="Genomic_DNA"/>
</dbReference>
<protein>
    <submittedName>
        <fullName evidence="2">Uncharacterized protein</fullName>
    </submittedName>
</protein>
<dbReference type="AlphaFoldDB" id="A0A3L8SWK1"/>
<keyword evidence="3" id="KW-1185">Reference proteome</keyword>
<evidence type="ECO:0000313" key="3">
    <source>
        <dbReference type="Proteomes" id="UP000276834"/>
    </source>
</evidence>
<accession>A0A3L8SWK1</accession>
<evidence type="ECO:0000313" key="2">
    <source>
        <dbReference type="EMBL" id="RLW09910.1"/>
    </source>
</evidence>
<proteinExistence type="predicted"/>
<evidence type="ECO:0000256" key="1">
    <source>
        <dbReference type="SAM" id="MobiDB-lite"/>
    </source>
</evidence>
<feature type="region of interest" description="Disordered" evidence="1">
    <location>
        <begin position="199"/>
        <end position="224"/>
    </location>
</feature>
<dbReference type="Proteomes" id="UP000276834">
    <property type="component" value="Unassembled WGS sequence"/>
</dbReference>
<sequence>MWCPSSSQRLAPYSVIANEMTTIRSQMDISLPGRFIPNTGPFAIFINWLLDSAVIITRPKTASYKLQVQSSDGVSSECKRKGMSSLLILDTEFIAYVSVRRLLIEGRKYQLGLCLREVARAGISGLAQSAARWQQLPAAGSLNINFQAASPVLVFLGCQLTIVGHWRLTHRQGVLRENSFGKGGSWQKWQLVPIQQPWPSRPRHEGAGARCQPTDREVKTDNIS</sequence>
<name>A0A3L8SWK1_CHLGU</name>
<gene>
    <name evidence="2" type="ORF">DV515_00002221</name>
</gene>
<organism evidence="2 3">
    <name type="scientific">Chloebia gouldiae</name>
    <name type="common">Gouldian finch</name>
    <name type="synonym">Erythrura gouldiae</name>
    <dbReference type="NCBI Taxonomy" id="44316"/>
    <lineage>
        <taxon>Eukaryota</taxon>
        <taxon>Metazoa</taxon>
        <taxon>Chordata</taxon>
        <taxon>Craniata</taxon>
        <taxon>Vertebrata</taxon>
        <taxon>Euteleostomi</taxon>
        <taxon>Archelosauria</taxon>
        <taxon>Archosauria</taxon>
        <taxon>Dinosauria</taxon>
        <taxon>Saurischia</taxon>
        <taxon>Theropoda</taxon>
        <taxon>Coelurosauria</taxon>
        <taxon>Aves</taxon>
        <taxon>Neognathae</taxon>
        <taxon>Neoaves</taxon>
        <taxon>Telluraves</taxon>
        <taxon>Australaves</taxon>
        <taxon>Passeriformes</taxon>
        <taxon>Passeroidea</taxon>
        <taxon>Passeridae</taxon>
        <taxon>Chloebia</taxon>
    </lineage>
</organism>
<comment type="caution">
    <text evidence="2">The sequence shown here is derived from an EMBL/GenBank/DDBJ whole genome shotgun (WGS) entry which is preliminary data.</text>
</comment>
<reference evidence="2 3" key="1">
    <citation type="journal article" date="2018" name="Proc. R. Soc. B">
        <title>A non-coding region near Follistatin controls head colour polymorphism in the Gouldian finch.</title>
        <authorList>
            <person name="Toomey M.B."/>
            <person name="Marques C.I."/>
            <person name="Andrade P."/>
            <person name="Araujo P.M."/>
            <person name="Sabatino S."/>
            <person name="Gazda M.A."/>
            <person name="Afonso S."/>
            <person name="Lopes R.J."/>
            <person name="Corbo J.C."/>
            <person name="Carneiro M."/>
        </authorList>
    </citation>
    <scope>NUCLEOTIDE SEQUENCE [LARGE SCALE GENOMIC DNA]</scope>
    <source>
        <strain evidence="2">Red01</strain>
        <tissue evidence="2">Muscle</tissue>
    </source>
</reference>